<dbReference type="PANTHER" id="PTHR42715">
    <property type="entry name" value="BETA-GLUCOSIDASE"/>
    <property type="match status" value="1"/>
</dbReference>
<dbReference type="GO" id="GO:0005975">
    <property type="term" value="P:carbohydrate metabolic process"/>
    <property type="evidence" value="ECO:0007669"/>
    <property type="project" value="InterPro"/>
</dbReference>
<dbReference type="Gene3D" id="2.60.40.10">
    <property type="entry name" value="Immunoglobulins"/>
    <property type="match status" value="1"/>
</dbReference>
<accession>A0A6J6SWP6</accession>
<dbReference type="PROSITE" id="PS00775">
    <property type="entry name" value="GLYCOSYL_HYDROL_F3"/>
    <property type="match status" value="1"/>
</dbReference>
<evidence type="ECO:0000256" key="1">
    <source>
        <dbReference type="ARBA" id="ARBA00005336"/>
    </source>
</evidence>
<name>A0A6J6SWP6_9ZZZZ</name>
<keyword evidence="2" id="KW-0378">Hydrolase</keyword>
<dbReference type="InterPro" id="IPR036962">
    <property type="entry name" value="Glyco_hydro_3_N_sf"/>
</dbReference>
<dbReference type="SMART" id="SM01217">
    <property type="entry name" value="Fn3_like"/>
    <property type="match status" value="1"/>
</dbReference>
<dbReference type="InterPro" id="IPR037524">
    <property type="entry name" value="PA14/GLEYA"/>
</dbReference>
<dbReference type="Pfam" id="PF00933">
    <property type="entry name" value="Glyco_hydro_3"/>
    <property type="match status" value="1"/>
</dbReference>
<dbReference type="Gene3D" id="3.20.20.300">
    <property type="entry name" value="Glycoside hydrolase, family 3, N-terminal domain"/>
    <property type="match status" value="1"/>
</dbReference>
<dbReference type="PANTHER" id="PTHR42715:SF10">
    <property type="entry name" value="BETA-GLUCOSIDASE"/>
    <property type="match status" value="1"/>
</dbReference>
<evidence type="ECO:0000256" key="3">
    <source>
        <dbReference type="ARBA" id="ARBA00023277"/>
    </source>
</evidence>
<evidence type="ECO:0000259" key="4">
    <source>
        <dbReference type="PROSITE" id="PS51820"/>
    </source>
</evidence>
<dbReference type="InterPro" id="IPR026891">
    <property type="entry name" value="Fn3-like"/>
</dbReference>
<dbReference type="PROSITE" id="PS51820">
    <property type="entry name" value="PA14"/>
    <property type="match status" value="1"/>
</dbReference>
<dbReference type="InterPro" id="IPR011658">
    <property type="entry name" value="PA14_dom"/>
</dbReference>
<dbReference type="InterPro" id="IPR019800">
    <property type="entry name" value="Glyco_hydro_3_AS"/>
</dbReference>
<dbReference type="EMBL" id="CAFAAV010000222">
    <property type="protein sequence ID" value="CAB4833220.1"/>
    <property type="molecule type" value="Genomic_DNA"/>
</dbReference>
<dbReference type="InterPro" id="IPR050288">
    <property type="entry name" value="Cellulose_deg_GH3"/>
</dbReference>
<dbReference type="EMBL" id="CAFBIY010000141">
    <property type="protein sequence ID" value="CAB4852593.1"/>
    <property type="molecule type" value="Genomic_DNA"/>
</dbReference>
<comment type="similarity">
    <text evidence="1">Belongs to the glycosyl hydrolase 3 family.</text>
</comment>
<evidence type="ECO:0000313" key="7">
    <source>
        <dbReference type="EMBL" id="CAB4833220.1"/>
    </source>
</evidence>
<dbReference type="AlphaFoldDB" id="A0A6J6SWP6"/>
<dbReference type="EMBL" id="CAFBOL010000018">
    <property type="protein sequence ID" value="CAB4983769.1"/>
    <property type="molecule type" value="Genomic_DNA"/>
</dbReference>
<reference evidence="6" key="1">
    <citation type="submission" date="2020-05" db="EMBL/GenBank/DDBJ databases">
        <authorList>
            <person name="Chiriac C."/>
            <person name="Salcher M."/>
            <person name="Ghai R."/>
            <person name="Kavagutti S V."/>
        </authorList>
    </citation>
    <scope>NUCLEOTIDE SEQUENCE</scope>
</reference>
<dbReference type="GO" id="GO:0004553">
    <property type="term" value="F:hydrolase activity, hydrolyzing O-glycosyl compounds"/>
    <property type="evidence" value="ECO:0007669"/>
    <property type="project" value="InterPro"/>
</dbReference>
<evidence type="ECO:0000256" key="2">
    <source>
        <dbReference type="ARBA" id="ARBA00022801"/>
    </source>
</evidence>
<dbReference type="Gene3D" id="2.60.120.260">
    <property type="entry name" value="Galactose-binding domain-like"/>
    <property type="match status" value="1"/>
</dbReference>
<evidence type="ECO:0000313" key="6">
    <source>
        <dbReference type="EMBL" id="CAB4739352.1"/>
    </source>
</evidence>
<dbReference type="Gene3D" id="3.40.50.1700">
    <property type="entry name" value="Glycoside hydrolase family 3 C-terminal domain"/>
    <property type="match status" value="1"/>
</dbReference>
<organism evidence="6">
    <name type="scientific">freshwater metagenome</name>
    <dbReference type="NCBI Taxonomy" id="449393"/>
    <lineage>
        <taxon>unclassified sequences</taxon>
        <taxon>metagenomes</taxon>
        <taxon>ecological metagenomes</taxon>
    </lineage>
</organism>
<feature type="domain" description="PA14" evidence="4">
    <location>
        <begin position="383"/>
        <end position="530"/>
    </location>
</feature>
<keyword evidence="3" id="KW-0119">Carbohydrate metabolism</keyword>
<dbReference type="InterPro" id="IPR002772">
    <property type="entry name" value="Glyco_hydro_3_C"/>
</dbReference>
<dbReference type="EMBL" id="CAEZYF010000023">
    <property type="protein sequence ID" value="CAB4739352.1"/>
    <property type="molecule type" value="Genomic_DNA"/>
</dbReference>
<evidence type="ECO:0000313" key="10">
    <source>
        <dbReference type="EMBL" id="CAB4983769.1"/>
    </source>
</evidence>
<dbReference type="EMBL" id="CAFBMT010000015">
    <property type="protein sequence ID" value="CAB4944204.1"/>
    <property type="molecule type" value="Genomic_DNA"/>
</dbReference>
<dbReference type="Pfam" id="PF01915">
    <property type="entry name" value="Glyco_hydro_3_C"/>
    <property type="match status" value="1"/>
</dbReference>
<dbReference type="InterPro" id="IPR013783">
    <property type="entry name" value="Ig-like_fold"/>
</dbReference>
<gene>
    <name evidence="6" type="ORF">UFOPK2656_02780</name>
    <name evidence="7" type="ORF">UFOPK3099_02321</name>
    <name evidence="8" type="ORF">UFOPK3267_02173</name>
    <name evidence="9" type="ORF">UFOPK3651_02403</name>
    <name evidence="10" type="ORF">UFOPK3931_00975</name>
    <name evidence="5" type="ORF">UFOPK4189_02921</name>
</gene>
<dbReference type="InterPro" id="IPR017853">
    <property type="entry name" value="GH"/>
</dbReference>
<evidence type="ECO:0000313" key="5">
    <source>
        <dbReference type="EMBL" id="CAB4365166.1"/>
    </source>
</evidence>
<dbReference type="InterPro" id="IPR001764">
    <property type="entry name" value="Glyco_hydro_3_N"/>
</dbReference>
<proteinExistence type="inferred from homology"/>
<dbReference type="PRINTS" id="PR00133">
    <property type="entry name" value="GLHYDRLASE3"/>
</dbReference>
<evidence type="ECO:0000313" key="9">
    <source>
        <dbReference type="EMBL" id="CAB4944204.1"/>
    </source>
</evidence>
<evidence type="ECO:0000313" key="8">
    <source>
        <dbReference type="EMBL" id="CAB4852593.1"/>
    </source>
</evidence>
<dbReference type="InterPro" id="IPR036881">
    <property type="entry name" value="Glyco_hydro_3_C_sf"/>
</dbReference>
<dbReference type="EMBL" id="CAESGF010000025">
    <property type="protein sequence ID" value="CAB4365166.1"/>
    <property type="molecule type" value="Genomic_DNA"/>
</dbReference>
<dbReference type="Pfam" id="PF14310">
    <property type="entry name" value="Fn3-like"/>
    <property type="match status" value="1"/>
</dbReference>
<protein>
    <submittedName>
        <fullName evidence="6">Unannotated protein</fullName>
    </submittedName>
</protein>
<dbReference type="Pfam" id="PF07691">
    <property type="entry name" value="PA14"/>
    <property type="match status" value="1"/>
</dbReference>
<sequence length="802" mass="84959">MTIDIEAVMASLTLEQKVSLLGGHDTWHTVTLPGVPAIRCSDGPAGVRGTKWNGPASASFPCATALGASFDPALVEAVGAAIGREARSKNAQVLLAPTVNLHRTPIGGRNFECMSEDPLLTARSAVAYIRGVQSQGVACCIKHFVANDTEHERHTISCEVDPVTLREAYLLPFEQAVSSVADGGADVRALMSSYNRVNGVYASEHPELLRHVLRDEWGFDGVVISDWFGTHTAAESLEASLDLEMPGPPRERGDAMLAAVRDGRTPEARVDESVRRLLQLADWTSAGDGDGSERTDDSPETRAIIRRAAIAGTVLLKNDDGVLPLAGSSRIALLGPNAARGQVQGGGSAQVRVQRASNPLVALQQRGLELVHESGCSIEKRLRAMRGTFHLQYEDTAGNRAEDTVDRLSFLWMEAPGNGIDRSDFRLTARGSFVPDVTGDWQIGLTVVGPCMLRIDGEVVIDLSTPQTGGAFFGLGNDEVRALVACEAGVVRAVEVEMGHVERGQVRGLLVGAAPPVLADPMAAAVAAAAAADVAVVVVGTSSDWETEGEDRTTLALPGDQDALVAQVAAVNPRTIVVVNAGSPVAMPWLDDVAAVMQVWFPGEEFGEALADILLGVAEPGGRLPVTLPRRMEDTPAFAHYPGHDGTMEYAEGLLIGHRWYDAMGVEPLFPFGHGLGYTTWELESAAVSGAIDGGVMLTATVRNTGTREGSTVVQCYVEAPTIQGATSAPQRPVRTLRGFAKLVAGPGTTATATIRLDRRAFSQWDEPFRSWVVPAGDHRVMVGFSSRSLRFAGECSAPAGG</sequence>
<dbReference type="SUPFAM" id="SSF52279">
    <property type="entry name" value="Beta-D-glucan exohydrolase, C-terminal domain"/>
    <property type="match status" value="1"/>
</dbReference>
<dbReference type="SUPFAM" id="SSF51445">
    <property type="entry name" value="(Trans)glycosidases"/>
    <property type="match status" value="1"/>
</dbReference>